<dbReference type="AlphaFoldDB" id="A0A7D4GVA5"/>
<accession>A0A7D4GVA5</accession>
<dbReference type="SUPFAM" id="SSF48150">
    <property type="entry name" value="DNA-glycosylase"/>
    <property type="match status" value="1"/>
</dbReference>
<dbReference type="GO" id="GO:0003824">
    <property type="term" value="F:catalytic activity"/>
    <property type="evidence" value="ECO:0007669"/>
    <property type="project" value="InterPro"/>
</dbReference>
<gene>
    <name evidence="1" type="ORF">HXO56_05065</name>
</gene>
<protein>
    <submittedName>
        <fullName evidence="1">3-methyladenine DNA glycosylase</fullName>
    </submittedName>
</protein>
<dbReference type="GO" id="GO:0006281">
    <property type="term" value="P:DNA repair"/>
    <property type="evidence" value="ECO:0007669"/>
    <property type="project" value="InterPro"/>
</dbReference>
<name>A0A7D4GVA5_9MICC</name>
<proteinExistence type="predicted"/>
<dbReference type="EMBL" id="JABZXJ010000016">
    <property type="protein sequence ID" value="MBF1649455.1"/>
    <property type="molecule type" value="Genomic_DNA"/>
</dbReference>
<sequence length="379" mass="42109">MPTESVPDAAYRIELSRLPMRTSALTARITVGIQALIYPHVPVHVGQTLGRLQRGSTDPTFHRLRAPRSERSHAADDTLWIGARTPSLQLPATLHFTRRFEGATSALNAPVQVCLWAESSPAIPDDAFPTEQVYSELEDFASLMPAWLGLHDPREEFAKLPAFEHLPLKIRRAYRENPGLRLSASGQLTRHMLAAIVEQRVTQPEAFDALRWIIMRYGESAPFSGNSAQPPHLRVYPTAQVLGTIPSWDWHRARVDSARYSAVYHFAQRADALERLSATGRIAHLAAALDDIPGVGPWSVAEALQGFCGHPDAVSVGDYHLAHTVGFAFTGERTDDAGMLRLLAPYAGHRQRVVRLIQEAGIRKPRYGARISIPDYRDF</sequence>
<reference evidence="1" key="1">
    <citation type="submission" date="2020-04" db="EMBL/GenBank/DDBJ databases">
        <title>Deep metagenomics examines the oral microbiome during advanced dental caries in children, revealing novel taxa and co-occurrences with host molecules.</title>
        <authorList>
            <person name="Baker J.L."/>
            <person name="Morton J.T."/>
            <person name="Dinis M."/>
            <person name="Alvarez R."/>
            <person name="Tran N.C."/>
            <person name="Knight R."/>
            <person name="Edlund A."/>
        </authorList>
    </citation>
    <scope>NUCLEOTIDE SEQUENCE</scope>
    <source>
        <strain evidence="1">JCVI_47_bin.4</strain>
    </source>
</reference>
<evidence type="ECO:0000313" key="2">
    <source>
        <dbReference type="Proteomes" id="UP000769484"/>
    </source>
</evidence>
<comment type="caution">
    <text evidence="1">The sequence shown here is derived from an EMBL/GenBank/DDBJ whole genome shotgun (WGS) entry which is preliminary data.</text>
</comment>
<evidence type="ECO:0000313" key="1">
    <source>
        <dbReference type="EMBL" id="MBF1649455.1"/>
    </source>
</evidence>
<dbReference type="Proteomes" id="UP000769484">
    <property type="component" value="Unassembled WGS sequence"/>
</dbReference>
<dbReference type="InterPro" id="IPR011257">
    <property type="entry name" value="DNA_glycosylase"/>
</dbReference>
<dbReference type="Gene3D" id="1.10.340.30">
    <property type="entry name" value="Hypothetical protein, domain 2"/>
    <property type="match status" value="1"/>
</dbReference>
<organism evidence="1 2">
    <name type="scientific">Rothia dentocariosa</name>
    <dbReference type="NCBI Taxonomy" id="2047"/>
    <lineage>
        <taxon>Bacteria</taxon>
        <taxon>Bacillati</taxon>
        <taxon>Actinomycetota</taxon>
        <taxon>Actinomycetes</taxon>
        <taxon>Micrococcales</taxon>
        <taxon>Micrococcaceae</taxon>
        <taxon>Rothia</taxon>
    </lineage>
</organism>
<dbReference type="RefSeq" id="WP_139044849.1">
    <property type="nucleotide sequence ID" value="NZ_CAUREM010000022.1"/>
</dbReference>